<dbReference type="EMBL" id="CP001998">
    <property type="protein sequence ID" value="ADE56001.1"/>
    <property type="molecule type" value="Genomic_DNA"/>
</dbReference>
<dbReference type="PANTHER" id="PTHR30221:SF18">
    <property type="entry name" value="SLL0590 PROTEIN"/>
    <property type="match status" value="1"/>
</dbReference>
<keyword evidence="12" id="KW-1185">Reference proteome</keyword>
<dbReference type="GO" id="GO:0005886">
    <property type="term" value="C:plasma membrane"/>
    <property type="evidence" value="ECO:0007669"/>
    <property type="project" value="UniProtKB-SubCell"/>
</dbReference>
<feature type="chain" id="PRO_5003071724" evidence="8">
    <location>
        <begin position="22"/>
        <end position="531"/>
    </location>
</feature>
<comment type="similarity">
    <text evidence="2">Belongs to the MscS (TC 1.A.23) family.</text>
</comment>
<dbReference type="Pfam" id="PF21082">
    <property type="entry name" value="MS_channel_3rd"/>
    <property type="match status" value="1"/>
</dbReference>
<dbReference type="Gene3D" id="1.10.287.1260">
    <property type="match status" value="1"/>
</dbReference>
<sequence>MIKTWFLGFFVLIASIAGLHAQVPVAEQEEATAADGQGPAMFQFHGVDLFELAQISNFPAEKRVKRLSQRMKRYANSPLIDSREISVYDDENLRVSTITVDSGDIIMGVWEADAALHNLPRQQLAQEWAKQIKDAIDQHRKDYTMENYAKAALLAAVATVVFLILWRLVHLLFRRELRYVEAKFKGKEMLKFLDGDSVVMMNENLMKVLRSGLVLAIFIIYIDVVLSFFPWTYNMSARLFELISKPFVHFGEAFVTNIPNFFALAVIGLILHLILKSTKHVFDQIAEGKVKIKGFYQDWAETTYSLLRILFVVFALVAAFPYIPGSGSPAFKGISIFMGVLVSLGSSSAVGNIFGGLMLTYMRSFQPGDFVKINGMKGTVLGRRTFSTRLKTPTNEIISIPNVAVSSNHIINYSRMTKTMGVNIGAEVTIGYDVPWRTVHELLLKSAEGVPDVLEEPAPTILQLGLGDFYVKYKLVISTKHPERKFRILSNLHQNIQDNFAKANVEIMSPHYQANREGEAITIPETRWADS</sequence>
<evidence type="ECO:0000259" key="10">
    <source>
        <dbReference type="Pfam" id="PF21082"/>
    </source>
</evidence>
<dbReference type="SUPFAM" id="SSF82689">
    <property type="entry name" value="Mechanosensitive channel protein MscS (YggB), C-terminal domain"/>
    <property type="match status" value="1"/>
</dbReference>
<evidence type="ECO:0000256" key="8">
    <source>
        <dbReference type="SAM" id="SignalP"/>
    </source>
</evidence>
<dbReference type="Pfam" id="PF00924">
    <property type="entry name" value="MS_channel_2nd"/>
    <property type="match status" value="1"/>
</dbReference>
<dbReference type="Proteomes" id="UP000000925">
    <property type="component" value="Chromosome"/>
</dbReference>
<evidence type="ECO:0000259" key="9">
    <source>
        <dbReference type="Pfam" id="PF00924"/>
    </source>
</evidence>
<dbReference type="HOGENOM" id="CLU_032048_1_0_0"/>
<dbReference type="eggNOG" id="COG0668">
    <property type="taxonomic scope" value="Bacteria"/>
</dbReference>
<dbReference type="InterPro" id="IPR045275">
    <property type="entry name" value="MscS_archaea/bacteria_type"/>
</dbReference>
<accession>D5ERF7</accession>
<feature type="domain" description="Mechanosensitive ion channel MscS C-terminal" evidence="10">
    <location>
        <begin position="427"/>
        <end position="507"/>
    </location>
</feature>
<protein>
    <submittedName>
        <fullName evidence="11">MscS Mechanosensitive ion channel</fullName>
    </submittedName>
</protein>
<dbReference type="AlphaFoldDB" id="D5ERF7"/>
<evidence type="ECO:0000313" key="12">
    <source>
        <dbReference type="Proteomes" id="UP000000925"/>
    </source>
</evidence>
<evidence type="ECO:0000256" key="2">
    <source>
        <dbReference type="ARBA" id="ARBA00008017"/>
    </source>
</evidence>
<dbReference type="STRING" id="583355.Caka_2988"/>
<evidence type="ECO:0000256" key="3">
    <source>
        <dbReference type="ARBA" id="ARBA00022475"/>
    </source>
</evidence>
<name>D5ERF7_CORAD</name>
<dbReference type="InterPro" id="IPR049278">
    <property type="entry name" value="MS_channel_C"/>
</dbReference>
<reference evidence="11 12" key="1">
    <citation type="journal article" date="2010" name="Stand. Genomic Sci.">
        <title>Complete genome sequence of Coraliomargarita akajimensis type strain (04OKA010-24).</title>
        <authorList>
            <person name="Mavromatis K."/>
            <person name="Abt B."/>
            <person name="Brambilla E."/>
            <person name="Lapidus A."/>
            <person name="Copeland A."/>
            <person name="Deshpande S."/>
            <person name="Nolan M."/>
            <person name="Lucas S."/>
            <person name="Tice H."/>
            <person name="Cheng J.F."/>
            <person name="Han C."/>
            <person name="Detter J.C."/>
            <person name="Woyke T."/>
            <person name="Goodwin L."/>
            <person name="Pitluck S."/>
            <person name="Held B."/>
            <person name="Brettin T."/>
            <person name="Tapia R."/>
            <person name="Ivanova N."/>
            <person name="Mikhailova N."/>
            <person name="Pati A."/>
            <person name="Liolios K."/>
            <person name="Chen A."/>
            <person name="Palaniappan K."/>
            <person name="Land M."/>
            <person name="Hauser L."/>
            <person name="Chang Y.J."/>
            <person name="Jeffries C.D."/>
            <person name="Rohde M."/>
            <person name="Goker M."/>
            <person name="Bristow J."/>
            <person name="Eisen J.A."/>
            <person name="Markowitz V."/>
            <person name="Hugenholtz P."/>
            <person name="Klenk H.P."/>
            <person name="Kyrpides N.C."/>
        </authorList>
    </citation>
    <scope>NUCLEOTIDE SEQUENCE [LARGE SCALE GENOMIC DNA]</scope>
    <source>
        <strain evidence="12">DSM 45221 / IAM 15411 / JCM 23193 / KCTC 12865</strain>
    </source>
</reference>
<feature type="transmembrane region" description="Helical" evidence="7">
    <location>
        <begin position="213"/>
        <end position="233"/>
    </location>
</feature>
<keyword evidence="3" id="KW-1003">Cell membrane</keyword>
<evidence type="ECO:0000256" key="6">
    <source>
        <dbReference type="ARBA" id="ARBA00023136"/>
    </source>
</evidence>
<dbReference type="Gene3D" id="2.30.30.60">
    <property type="match status" value="1"/>
</dbReference>
<comment type="subcellular location">
    <subcellularLocation>
        <location evidence="1">Cell membrane</location>
        <topology evidence="1">Multi-pass membrane protein</topology>
    </subcellularLocation>
</comment>
<keyword evidence="8" id="KW-0732">Signal</keyword>
<keyword evidence="4 7" id="KW-0812">Transmembrane</keyword>
<gene>
    <name evidence="11" type="ordered locus">Caka_2988</name>
</gene>
<evidence type="ECO:0000256" key="7">
    <source>
        <dbReference type="SAM" id="Phobius"/>
    </source>
</evidence>
<dbReference type="SUPFAM" id="SSF50182">
    <property type="entry name" value="Sm-like ribonucleoproteins"/>
    <property type="match status" value="1"/>
</dbReference>
<feature type="transmembrane region" description="Helical" evidence="7">
    <location>
        <begin position="336"/>
        <end position="362"/>
    </location>
</feature>
<keyword evidence="5 7" id="KW-1133">Transmembrane helix</keyword>
<dbReference type="InterPro" id="IPR006685">
    <property type="entry name" value="MscS_channel_2nd"/>
</dbReference>
<dbReference type="GO" id="GO:0008381">
    <property type="term" value="F:mechanosensitive monoatomic ion channel activity"/>
    <property type="evidence" value="ECO:0007669"/>
    <property type="project" value="InterPro"/>
</dbReference>
<dbReference type="KEGG" id="caa:Caka_2988"/>
<dbReference type="InterPro" id="IPR010920">
    <property type="entry name" value="LSM_dom_sf"/>
</dbReference>
<dbReference type="Gene3D" id="3.30.70.100">
    <property type="match status" value="1"/>
</dbReference>
<dbReference type="PANTHER" id="PTHR30221">
    <property type="entry name" value="SMALL-CONDUCTANCE MECHANOSENSITIVE CHANNEL"/>
    <property type="match status" value="1"/>
</dbReference>
<feature type="transmembrane region" description="Helical" evidence="7">
    <location>
        <begin position="148"/>
        <end position="169"/>
    </location>
</feature>
<evidence type="ECO:0000256" key="5">
    <source>
        <dbReference type="ARBA" id="ARBA00022989"/>
    </source>
</evidence>
<dbReference type="RefSeq" id="WP_013044717.1">
    <property type="nucleotide sequence ID" value="NC_014008.1"/>
</dbReference>
<proteinExistence type="inferred from homology"/>
<feature type="transmembrane region" description="Helical" evidence="7">
    <location>
        <begin position="253"/>
        <end position="275"/>
    </location>
</feature>
<dbReference type="OrthoDB" id="9809206at2"/>
<feature type="signal peptide" evidence="8">
    <location>
        <begin position="1"/>
        <end position="21"/>
    </location>
</feature>
<dbReference type="InterPro" id="IPR011066">
    <property type="entry name" value="MscS_channel_C_sf"/>
</dbReference>
<evidence type="ECO:0000256" key="1">
    <source>
        <dbReference type="ARBA" id="ARBA00004651"/>
    </source>
</evidence>
<feature type="domain" description="Mechanosensitive ion channel MscS" evidence="9">
    <location>
        <begin position="350"/>
        <end position="415"/>
    </location>
</feature>
<evidence type="ECO:0000256" key="4">
    <source>
        <dbReference type="ARBA" id="ARBA00022692"/>
    </source>
</evidence>
<evidence type="ECO:0000313" key="11">
    <source>
        <dbReference type="EMBL" id="ADE56001.1"/>
    </source>
</evidence>
<keyword evidence="6 7" id="KW-0472">Membrane</keyword>
<dbReference type="InterPro" id="IPR023408">
    <property type="entry name" value="MscS_beta-dom_sf"/>
</dbReference>
<feature type="transmembrane region" description="Helical" evidence="7">
    <location>
        <begin position="306"/>
        <end position="324"/>
    </location>
</feature>
<organism evidence="11 12">
    <name type="scientific">Coraliomargarita akajimensis (strain DSM 45221 / IAM 15411 / JCM 23193 / KCTC 12865 / 04OKA010-24)</name>
    <dbReference type="NCBI Taxonomy" id="583355"/>
    <lineage>
        <taxon>Bacteria</taxon>
        <taxon>Pseudomonadati</taxon>
        <taxon>Verrucomicrobiota</taxon>
        <taxon>Opitutia</taxon>
        <taxon>Puniceicoccales</taxon>
        <taxon>Coraliomargaritaceae</taxon>
        <taxon>Coraliomargarita</taxon>
    </lineage>
</organism>